<accession>A0A917U3V1</accession>
<reference evidence="1" key="2">
    <citation type="submission" date="2020-09" db="EMBL/GenBank/DDBJ databases">
        <authorList>
            <person name="Sun Q."/>
            <person name="Ohkuma M."/>
        </authorList>
    </citation>
    <scope>NUCLEOTIDE SEQUENCE</scope>
    <source>
        <strain evidence="1">JCM 19831</strain>
    </source>
</reference>
<organism evidence="1 2">
    <name type="scientific">Dactylosporangium sucinum</name>
    <dbReference type="NCBI Taxonomy" id="1424081"/>
    <lineage>
        <taxon>Bacteria</taxon>
        <taxon>Bacillati</taxon>
        <taxon>Actinomycetota</taxon>
        <taxon>Actinomycetes</taxon>
        <taxon>Micromonosporales</taxon>
        <taxon>Micromonosporaceae</taxon>
        <taxon>Dactylosporangium</taxon>
    </lineage>
</organism>
<gene>
    <name evidence="1" type="ORF">GCM10007977_063360</name>
</gene>
<sequence>MSAQVYRNNDGSARVINAAGNWRVWKSLLGWIAVNDGPGDRTIFDGDDKTRTFATADEAIDHLKSM</sequence>
<evidence type="ECO:0000313" key="1">
    <source>
        <dbReference type="EMBL" id="GGM53037.1"/>
    </source>
</evidence>
<keyword evidence="2" id="KW-1185">Reference proteome</keyword>
<name>A0A917U3V1_9ACTN</name>
<dbReference type="Proteomes" id="UP000642070">
    <property type="component" value="Unassembled WGS sequence"/>
</dbReference>
<reference evidence="1" key="1">
    <citation type="journal article" date="2014" name="Int. J. Syst. Evol. Microbiol.">
        <title>Complete genome sequence of Corynebacterium casei LMG S-19264T (=DSM 44701T), isolated from a smear-ripened cheese.</title>
        <authorList>
            <consortium name="US DOE Joint Genome Institute (JGI-PGF)"/>
            <person name="Walter F."/>
            <person name="Albersmeier A."/>
            <person name="Kalinowski J."/>
            <person name="Ruckert C."/>
        </authorList>
    </citation>
    <scope>NUCLEOTIDE SEQUENCE</scope>
    <source>
        <strain evidence="1">JCM 19831</strain>
    </source>
</reference>
<dbReference type="RefSeq" id="WP_190253646.1">
    <property type="nucleotide sequence ID" value="NZ_BMPI01000035.1"/>
</dbReference>
<comment type="caution">
    <text evidence="1">The sequence shown here is derived from an EMBL/GenBank/DDBJ whole genome shotgun (WGS) entry which is preliminary data.</text>
</comment>
<dbReference type="EMBL" id="BMPI01000035">
    <property type="protein sequence ID" value="GGM53037.1"/>
    <property type="molecule type" value="Genomic_DNA"/>
</dbReference>
<evidence type="ECO:0000313" key="2">
    <source>
        <dbReference type="Proteomes" id="UP000642070"/>
    </source>
</evidence>
<protein>
    <submittedName>
        <fullName evidence="1">Uncharacterized protein</fullName>
    </submittedName>
</protein>
<proteinExistence type="predicted"/>
<dbReference type="AlphaFoldDB" id="A0A917U3V1"/>